<dbReference type="Proteomes" id="UP000585050">
    <property type="component" value="Unassembled WGS sequence"/>
</dbReference>
<dbReference type="NCBIfam" id="TIGR04056">
    <property type="entry name" value="OMP_RagA_SusC"/>
    <property type="match status" value="1"/>
</dbReference>
<keyword evidence="1" id="KW-0812">Transmembrane</keyword>
<evidence type="ECO:0000313" key="3">
    <source>
        <dbReference type="EMBL" id="NLR93465.1"/>
    </source>
</evidence>
<keyword evidence="1" id="KW-0998">Cell outer membrane</keyword>
<evidence type="ECO:0000259" key="2">
    <source>
        <dbReference type="Pfam" id="PF07715"/>
    </source>
</evidence>
<accession>A0A7X8SNH5</accession>
<comment type="similarity">
    <text evidence="1">Belongs to the TonB-dependent receptor family.</text>
</comment>
<dbReference type="Gene3D" id="2.170.130.10">
    <property type="entry name" value="TonB-dependent receptor, plug domain"/>
    <property type="match status" value="1"/>
</dbReference>
<keyword evidence="4" id="KW-1185">Reference proteome</keyword>
<feature type="domain" description="TonB-dependent receptor plug" evidence="2">
    <location>
        <begin position="51"/>
        <end position="157"/>
    </location>
</feature>
<protein>
    <submittedName>
        <fullName evidence="3">SusC/RagA family TonB-linked outer membrane protein</fullName>
    </submittedName>
</protein>
<dbReference type="Pfam" id="PF07715">
    <property type="entry name" value="Plug"/>
    <property type="match status" value="1"/>
</dbReference>
<sequence length="931" mass="104459">MSKLKYIIFFLTLLFSWEEVFSQEKDLGFILDSLELNSKADVYHAPFYDIDKKETVSTISTITGDELSNSSFLNLSDALQGKLSGLQLMSTTGEPGTNASYLSIRGKSSTTDYAPLVLVDGIARDWVDLNPEEIESITVLKDMTAKAIYGLNAANGVVLITTKRGISNKLKITVGYEQGIKTPTTKPEFLAADEYASLYNTARSNDGLAPHYTDDEIKAYRNGTDPILYPNNDYYGYAMKNDVTYRKGYLNFIGGSKKSNYFVHLGYVGQDGLENVGTTSSYDRINIRTNLGMKLTDVITGVVDVSGRVELYNTPNLSSGDYFNLLSTTRPNEYPIFIHKGGSRETDILGGSLHQPKNIYGELNYTGYDKNVDRSIQTRFGFDLDFNEHIMGLSADVYVAVDGSNTFEYGKDEGYNSYMPLAKTDDGYDLFQVKQGAKTDDQVRKTNSDYFSNTFYGNINYDRTFREKHKLSVNALGYRQTVSTSTQFYFIKTLHAGLNANYTFKNKYVLEGSSVWVGTNKLAKDKRVANSSAVGAGWIISNEGFLEENKILTHLKIKGSAGLMAYDPTIWTYMHLQRYGDGGVLVLGENNSVSRNTLIAHREENMELSYEQALELNLGIEVELFDALALEVNYFDNARKDMITNYAAVYPDYYGNDGAYFNNNSTLSEGIEGAISYNKTFGDIRLNIGANLMYQQTKWEDVLQMENLPEGMNQENRPIDGMYGYRNQGLFQSDNLARFSPSQTFGTVGAGDIRYQDINGDGVINNDDQEYIGNTSPTLSYGIQFGISYKNVNLFVAGAGFAGHYRYNDSKYYQMSGLDNYSEVARNSWTPELGADATYPALTTTKGENNYVTSDFWLEKADFFRIKNVEVGYTLPRKESRKFESKFFIRANNLFEVSAAENKNVDPERPNSGITEFPIMRSYTMGINLNI</sequence>
<dbReference type="InterPro" id="IPR037066">
    <property type="entry name" value="Plug_dom_sf"/>
</dbReference>
<dbReference type="NCBIfam" id="TIGR04057">
    <property type="entry name" value="SusC_RagA_signa"/>
    <property type="match status" value="1"/>
</dbReference>
<reference evidence="3 4" key="1">
    <citation type="submission" date="2020-04" db="EMBL/GenBank/DDBJ databases">
        <title>Flammeovirga sp. SR4, a novel species isolated from seawater.</title>
        <authorList>
            <person name="Wang X."/>
        </authorList>
    </citation>
    <scope>NUCLEOTIDE SEQUENCE [LARGE SCALE GENOMIC DNA]</scope>
    <source>
        <strain evidence="3 4">SR4</strain>
    </source>
</reference>
<comment type="subcellular location">
    <subcellularLocation>
        <location evidence="1">Cell outer membrane</location>
        <topology evidence="1">Multi-pass membrane protein</topology>
    </subcellularLocation>
</comment>
<proteinExistence type="inferred from homology"/>
<organism evidence="3 4">
    <name type="scientific">Flammeovirga agarivorans</name>
    <dbReference type="NCBI Taxonomy" id="2726742"/>
    <lineage>
        <taxon>Bacteria</taxon>
        <taxon>Pseudomonadati</taxon>
        <taxon>Bacteroidota</taxon>
        <taxon>Cytophagia</taxon>
        <taxon>Cytophagales</taxon>
        <taxon>Flammeovirgaceae</taxon>
        <taxon>Flammeovirga</taxon>
    </lineage>
</organism>
<dbReference type="RefSeq" id="WP_168884176.1">
    <property type="nucleotide sequence ID" value="NZ_JABAIL010000006.1"/>
</dbReference>
<dbReference type="AlphaFoldDB" id="A0A7X8SNH5"/>
<dbReference type="InterPro" id="IPR023997">
    <property type="entry name" value="TonB-dep_OMP_SusC/RagA_CS"/>
</dbReference>
<keyword evidence="1" id="KW-0472">Membrane</keyword>
<dbReference type="SUPFAM" id="SSF56935">
    <property type="entry name" value="Porins"/>
    <property type="match status" value="1"/>
</dbReference>
<dbReference type="InterPro" id="IPR039426">
    <property type="entry name" value="TonB-dep_rcpt-like"/>
</dbReference>
<gene>
    <name evidence="3" type="ORF">HGP29_19870</name>
</gene>
<evidence type="ECO:0000256" key="1">
    <source>
        <dbReference type="PROSITE-ProRule" id="PRU01360"/>
    </source>
</evidence>
<dbReference type="PROSITE" id="PS52016">
    <property type="entry name" value="TONB_DEPENDENT_REC_3"/>
    <property type="match status" value="1"/>
</dbReference>
<comment type="caution">
    <text evidence="3">The sequence shown here is derived from an EMBL/GenBank/DDBJ whole genome shotgun (WGS) entry which is preliminary data.</text>
</comment>
<keyword evidence="1" id="KW-1134">Transmembrane beta strand</keyword>
<evidence type="ECO:0000313" key="4">
    <source>
        <dbReference type="Proteomes" id="UP000585050"/>
    </source>
</evidence>
<keyword evidence="1" id="KW-0813">Transport</keyword>
<name>A0A7X8SNH5_9BACT</name>
<dbReference type="GO" id="GO:0009279">
    <property type="term" value="C:cell outer membrane"/>
    <property type="evidence" value="ECO:0007669"/>
    <property type="project" value="UniProtKB-SubCell"/>
</dbReference>
<dbReference type="InterPro" id="IPR023996">
    <property type="entry name" value="TonB-dep_OMP_SusC/RagA"/>
</dbReference>
<dbReference type="InterPro" id="IPR012910">
    <property type="entry name" value="Plug_dom"/>
</dbReference>
<dbReference type="EMBL" id="JABAIL010000006">
    <property type="protein sequence ID" value="NLR93465.1"/>
    <property type="molecule type" value="Genomic_DNA"/>
</dbReference>